<name>A0A6L9QE79_9ACTN</name>
<dbReference type="EMBL" id="JAAGLI010000377">
    <property type="protein sequence ID" value="NEA23797.1"/>
    <property type="molecule type" value="Genomic_DNA"/>
</dbReference>
<proteinExistence type="predicted"/>
<keyword evidence="2" id="KW-0808">Transferase</keyword>
<dbReference type="GO" id="GO:0016747">
    <property type="term" value="F:acyltransferase activity, transferring groups other than amino-acyl groups"/>
    <property type="evidence" value="ECO:0007669"/>
    <property type="project" value="InterPro"/>
</dbReference>
<dbReference type="AlphaFoldDB" id="A0A6L9QE79"/>
<protein>
    <submittedName>
        <fullName evidence="2">GNAT family N-acetyltransferase</fullName>
    </submittedName>
</protein>
<dbReference type="RefSeq" id="WP_163056484.1">
    <property type="nucleotide sequence ID" value="NZ_JAAGLI010000377.1"/>
</dbReference>
<evidence type="ECO:0000313" key="3">
    <source>
        <dbReference type="Proteomes" id="UP000475532"/>
    </source>
</evidence>
<feature type="domain" description="N-acetyltransferase" evidence="1">
    <location>
        <begin position="4"/>
        <end position="185"/>
    </location>
</feature>
<dbReference type="Pfam" id="PF13673">
    <property type="entry name" value="Acetyltransf_10"/>
    <property type="match status" value="1"/>
</dbReference>
<comment type="caution">
    <text evidence="2">The sequence shown here is derived from an EMBL/GenBank/DDBJ whole genome shotgun (WGS) entry which is preliminary data.</text>
</comment>
<gene>
    <name evidence="2" type="ORF">G3I70_15040</name>
</gene>
<dbReference type="Gene3D" id="3.40.630.30">
    <property type="match status" value="1"/>
</dbReference>
<organism evidence="2 3">
    <name type="scientific">Actinomadura bangladeshensis</name>
    <dbReference type="NCBI Taxonomy" id="453573"/>
    <lineage>
        <taxon>Bacteria</taxon>
        <taxon>Bacillati</taxon>
        <taxon>Actinomycetota</taxon>
        <taxon>Actinomycetes</taxon>
        <taxon>Streptosporangiales</taxon>
        <taxon>Thermomonosporaceae</taxon>
        <taxon>Actinomadura</taxon>
    </lineage>
</organism>
<dbReference type="InterPro" id="IPR000182">
    <property type="entry name" value="GNAT_dom"/>
</dbReference>
<dbReference type="SUPFAM" id="SSF55729">
    <property type="entry name" value="Acyl-CoA N-acyltransferases (Nat)"/>
    <property type="match status" value="1"/>
</dbReference>
<dbReference type="Proteomes" id="UP000475532">
    <property type="component" value="Unassembled WGS sequence"/>
</dbReference>
<reference evidence="2 3" key="1">
    <citation type="submission" date="2020-01" db="EMBL/GenBank/DDBJ databases">
        <title>Insect and environment-associated Actinomycetes.</title>
        <authorList>
            <person name="Currrie C."/>
            <person name="Chevrette M."/>
            <person name="Carlson C."/>
            <person name="Stubbendieck R."/>
            <person name="Wendt-Pienkowski E."/>
        </authorList>
    </citation>
    <scope>NUCLEOTIDE SEQUENCE [LARGE SCALE GENOMIC DNA]</scope>
    <source>
        <strain evidence="2 3">SID10258</strain>
    </source>
</reference>
<accession>A0A6L9QE79</accession>
<dbReference type="PROSITE" id="PS51186">
    <property type="entry name" value="GNAT"/>
    <property type="match status" value="1"/>
</dbReference>
<dbReference type="InterPro" id="IPR016181">
    <property type="entry name" value="Acyl_CoA_acyltransferase"/>
</dbReference>
<evidence type="ECO:0000259" key="1">
    <source>
        <dbReference type="PROSITE" id="PS51186"/>
    </source>
</evidence>
<evidence type="ECO:0000313" key="2">
    <source>
        <dbReference type="EMBL" id="NEA23797.1"/>
    </source>
</evidence>
<sequence length="188" mass="21188">MTQPEFRRFDARQAREIRDIVEEIYRDAYAEAIASGDPFDSPERFMMRFDAYTASGRGFDMVVAFQDGQPAGQTWGWPLGPDAAWWQGLVEAPEPDFTVEDGTRTFALSEIMVCDRWKGQGIAHALHDALLGGRSEKRATLLVEADNATAYRAYSSWGWERVAQLRPNWPDAPMFDVLILPLPLEASA</sequence>